<sequence>MLPDGYSDVPAGKLAAVVTCLEMRAPPPERADPGQAGITLERIVRPEIAWYRDLYGRIGAEWLWASRLAMAEADLAEILHHPDVEVHAVMKDGRGEGLLELDFREAGVCELAFFGLTPATIGNGTGRWLMNRAIARAWSRDGHPPIRRFWVHTCTLDAPQALSFYIRSGFAPVKRQVEVFDDPRVTGILPETVAPQVPILRP</sequence>
<evidence type="ECO:0000313" key="4">
    <source>
        <dbReference type="EMBL" id="TCN48795.1"/>
    </source>
</evidence>
<dbReference type="PANTHER" id="PTHR43800">
    <property type="entry name" value="PEPTIDYL-LYSINE N-ACETYLTRANSFERASE YJAB"/>
    <property type="match status" value="1"/>
</dbReference>
<protein>
    <recommendedName>
        <fullName evidence="3">N-acetyltransferase domain-containing protein</fullName>
    </recommendedName>
</protein>
<proteinExistence type="predicted"/>
<dbReference type="GO" id="GO:0016747">
    <property type="term" value="F:acyltransferase activity, transferring groups other than amino-acyl groups"/>
    <property type="evidence" value="ECO:0007669"/>
    <property type="project" value="InterPro"/>
</dbReference>
<reference evidence="4 5" key="1">
    <citation type="submission" date="2019-03" db="EMBL/GenBank/DDBJ databases">
        <title>Genomic Encyclopedia of Type Strains, Phase IV (KMG-IV): sequencing the most valuable type-strain genomes for metagenomic binning, comparative biology and taxonomic classification.</title>
        <authorList>
            <person name="Goeker M."/>
        </authorList>
    </citation>
    <scope>NUCLEOTIDE SEQUENCE [LARGE SCALE GENOMIC DNA]</scope>
    <source>
        <strain evidence="4 5">DSM 18401</strain>
    </source>
</reference>
<accession>A0A4R2D4W2</accession>
<keyword evidence="1" id="KW-0808">Transferase</keyword>
<keyword evidence="5" id="KW-1185">Reference proteome</keyword>
<name>A0A4R2D4W2_SHIGR</name>
<dbReference type="Gene3D" id="3.40.630.30">
    <property type="match status" value="1"/>
</dbReference>
<keyword evidence="2" id="KW-0012">Acyltransferase</keyword>
<dbReference type="EMBL" id="SLVX01000001">
    <property type="protein sequence ID" value="TCN48795.1"/>
    <property type="molecule type" value="Genomic_DNA"/>
</dbReference>
<dbReference type="PROSITE" id="PS51186">
    <property type="entry name" value="GNAT"/>
    <property type="match status" value="1"/>
</dbReference>
<evidence type="ECO:0000256" key="1">
    <source>
        <dbReference type="ARBA" id="ARBA00022679"/>
    </source>
</evidence>
<comment type="caution">
    <text evidence="4">The sequence shown here is derived from an EMBL/GenBank/DDBJ whole genome shotgun (WGS) entry which is preliminary data.</text>
</comment>
<dbReference type="SUPFAM" id="SSF55729">
    <property type="entry name" value="Acyl-CoA N-acyltransferases (Nat)"/>
    <property type="match status" value="1"/>
</dbReference>
<evidence type="ECO:0000313" key="5">
    <source>
        <dbReference type="Proteomes" id="UP000295351"/>
    </source>
</evidence>
<evidence type="ECO:0000256" key="2">
    <source>
        <dbReference type="ARBA" id="ARBA00023315"/>
    </source>
</evidence>
<dbReference type="InterPro" id="IPR016181">
    <property type="entry name" value="Acyl_CoA_acyltransferase"/>
</dbReference>
<gene>
    <name evidence="4" type="ORF">EV665_101534</name>
</gene>
<dbReference type="InterPro" id="IPR000182">
    <property type="entry name" value="GNAT_dom"/>
</dbReference>
<dbReference type="PANTHER" id="PTHR43800:SF1">
    <property type="entry name" value="PEPTIDYL-LYSINE N-ACETYLTRANSFERASE YJAB"/>
    <property type="match status" value="1"/>
</dbReference>
<feature type="domain" description="N-acetyltransferase" evidence="3">
    <location>
        <begin position="42"/>
        <end position="195"/>
    </location>
</feature>
<organism evidence="4 5">
    <name type="scientific">Shinella granuli</name>
    <dbReference type="NCBI Taxonomy" id="323621"/>
    <lineage>
        <taxon>Bacteria</taxon>
        <taxon>Pseudomonadati</taxon>
        <taxon>Pseudomonadota</taxon>
        <taxon>Alphaproteobacteria</taxon>
        <taxon>Hyphomicrobiales</taxon>
        <taxon>Rhizobiaceae</taxon>
        <taxon>Shinella</taxon>
    </lineage>
</organism>
<dbReference type="Proteomes" id="UP000295351">
    <property type="component" value="Unassembled WGS sequence"/>
</dbReference>
<dbReference type="RefSeq" id="WP_133032977.1">
    <property type="nucleotide sequence ID" value="NZ_BAABEI010000012.1"/>
</dbReference>
<dbReference type="AlphaFoldDB" id="A0A4R2D4W2"/>
<evidence type="ECO:0000259" key="3">
    <source>
        <dbReference type="PROSITE" id="PS51186"/>
    </source>
</evidence>